<evidence type="ECO:0000313" key="3">
    <source>
        <dbReference type="Proteomes" id="UP000813385"/>
    </source>
</evidence>
<dbReference type="GO" id="GO:0006740">
    <property type="term" value="P:NADPH regeneration"/>
    <property type="evidence" value="ECO:0007669"/>
    <property type="project" value="TreeGrafter"/>
</dbReference>
<name>A0A8K0X268_9PEZI</name>
<dbReference type="InterPro" id="IPR000683">
    <property type="entry name" value="Gfo/Idh/MocA-like_OxRdtase_N"/>
</dbReference>
<dbReference type="EMBL" id="JAGPXD010000004">
    <property type="protein sequence ID" value="KAH7359463.1"/>
    <property type="molecule type" value="Genomic_DNA"/>
</dbReference>
<proteinExistence type="predicted"/>
<dbReference type="Pfam" id="PF01408">
    <property type="entry name" value="GFO_IDH_MocA"/>
    <property type="match status" value="1"/>
</dbReference>
<reference evidence="2" key="1">
    <citation type="journal article" date="2021" name="Nat. Commun.">
        <title>Genetic determinants of endophytism in the Arabidopsis root mycobiome.</title>
        <authorList>
            <person name="Mesny F."/>
            <person name="Miyauchi S."/>
            <person name="Thiergart T."/>
            <person name="Pickel B."/>
            <person name="Atanasova L."/>
            <person name="Karlsson M."/>
            <person name="Huettel B."/>
            <person name="Barry K.W."/>
            <person name="Haridas S."/>
            <person name="Chen C."/>
            <person name="Bauer D."/>
            <person name="Andreopoulos W."/>
            <person name="Pangilinan J."/>
            <person name="LaButti K."/>
            <person name="Riley R."/>
            <person name="Lipzen A."/>
            <person name="Clum A."/>
            <person name="Drula E."/>
            <person name="Henrissat B."/>
            <person name="Kohler A."/>
            <person name="Grigoriev I.V."/>
            <person name="Martin F.M."/>
            <person name="Hacquard S."/>
        </authorList>
    </citation>
    <scope>NUCLEOTIDE SEQUENCE</scope>
    <source>
        <strain evidence="2">MPI-CAGE-AT-0016</strain>
    </source>
</reference>
<dbReference type="GO" id="GO:0000166">
    <property type="term" value="F:nucleotide binding"/>
    <property type="evidence" value="ECO:0007669"/>
    <property type="project" value="InterPro"/>
</dbReference>
<gene>
    <name evidence="2" type="ORF">B0T11DRAFT_244703</name>
</gene>
<dbReference type="AlphaFoldDB" id="A0A8K0X268"/>
<dbReference type="PANTHER" id="PTHR42840">
    <property type="entry name" value="NAD(P)-BINDING ROSSMANN-FOLD SUPERFAMILY PROTEIN-RELATED"/>
    <property type="match status" value="1"/>
</dbReference>
<evidence type="ECO:0000313" key="2">
    <source>
        <dbReference type="EMBL" id="KAH7359463.1"/>
    </source>
</evidence>
<dbReference type="PANTHER" id="PTHR42840:SF7">
    <property type="entry name" value="BINDING ROSSMANN FOLD OXIDOREDUCTASE, PUTATIVE (AFU_ORTHOLOGUE AFUA_4G10190)-RELATED"/>
    <property type="match status" value="1"/>
</dbReference>
<dbReference type="InterPro" id="IPR036291">
    <property type="entry name" value="NAD(P)-bd_dom_sf"/>
</dbReference>
<sequence>MTASNAPSKIVRVGLIGCGEVAQVVHIPTLLFMSSQFSLTYLCDVSDNALQHCAAKIPGPVKTTRDPDELCASVDVDAVLVASSDEYHALHAITALQHGKHVLVEKPMSLTKADATAIAEAERQSKGTVMVGYMRRYAAPFEDAVREIGGLQKILYARVRDIIGPNSIFVDQSGTFPVKSTDFRPEDSADKTARGNELVATALKECGGIPVTDETALMWRILGGLGSHDLSLMREALGMPLGVVGSSLGFPFWNVLFKYPGFTVSYESGIDGIPRFDAHLEIYGGNKSVRVQYDTPYVKGLPVTMHISENHNGEYRETVVRKTYEDPYTREFKVWWEVVVEGKKPKTTVDDAAQDLDVFAMAMKYQYGDKA</sequence>
<comment type="caution">
    <text evidence="2">The sequence shown here is derived from an EMBL/GenBank/DDBJ whole genome shotgun (WGS) entry which is preliminary data.</text>
</comment>
<evidence type="ECO:0000259" key="1">
    <source>
        <dbReference type="Pfam" id="PF01408"/>
    </source>
</evidence>
<dbReference type="GO" id="GO:0005737">
    <property type="term" value="C:cytoplasm"/>
    <property type="evidence" value="ECO:0007669"/>
    <property type="project" value="TreeGrafter"/>
</dbReference>
<protein>
    <recommendedName>
        <fullName evidence="1">Gfo/Idh/MocA-like oxidoreductase N-terminal domain-containing protein</fullName>
    </recommendedName>
</protein>
<accession>A0A8K0X268</accession>
<keyword evidence="3" id="KW-1185">Reference proteome</keyword>
<dbReference type="SUPFAM" id="SSF51735">
    <property type="entry name" value="NAD(P)-binding Rossmann-fold domains"/>
    <property type="match status" value="1"/>
</dbReference>
<dbReference type="Proteomes" id="UP000813385">
    <property type="component" value="Unassembled WGS sequence"/>
</dbReference>
<dbReference type="Gene3D" id="3.30.360.10">
    <property type="entry name" value="Dihydrodipicolinate Reductase, domain 2"/>
    <property type="match status" value="1"/>
</dbReference>
<dbReference type="OrthoDB" id="4837873at2759"/>
<feature type="domain" description="Gfo/Idh/MocA-like oxidoreductase N-terminal" evidence="1">
    <location>
        <begin position="11"/>
        <end position="133"/>
    </location>
</feature>
<organism evidence="2 3">
    <name type="scientific">Plectosphaerella cucumerina</name>
    <dbReference type="NCBI Taxonomy" id="40658"/>
    <lineage>
        <taxon>Eukaryota</taxon>
        <taxon>Fungi</taxon>
        <taxon>Dikarya</taxon>
        <taxon>Ascomycota</taxon>
        <taxon>Pezizomycotina</taxon>
        <taxon>Sordariomycetes</taxon>
        <taxon>Hypocreomycetidae</taxon>
        <taxon>Glomerellales</taxon>
        <taxon>Plectosphaerellaceae</taxon>
        <taxon>Plectosphaerella</taxon>
    </lineage>
</organism>
<dbReference type="GO" id="GO:0016491">
    <property type="term" value="F:oxidoreductase activity"/>
    <property type="evidence" value="ECO:0007669"/>
    <property type="project" value="TreeGrafter"/>
</dbReference>
<dbReference type="Gene3D" id="3.40.50.720">
    <property type="entry name" value="NAD(P)-binding Rossmann-like Domain"/>
    <property type="match status" value="1"/>
</dbReference>